<evidence type="ECO:0000256" key="2">
    <source>
        <dbReference type="ARBA" id="ARBA00022630"/>
    </source>
</evidence>
<dbReference type="PANTHER" id="PTHR43429">
    <property type="entry name" value="PYRIDINE NUCLEOTIDE-DISULFIDE OXIDOREDUCTASE DOMAIN-CONTAINING"/>
    <property type="match status" value="1"/>
</dbReference>
<reference evidence="6" key="1">
    <citation type="submission" date="2018-07" db="EMBL/GenBank/DDBJ databases">
        <authorList>
            <person name="Quirk P.G."/>
            <person name="Krulwich T.A."/>
        </authorList>
    </citation>
    <scope>NUCLEOTIDE SEQUENCE</scope>
</reference>
<keyword evidence="2" id="KW-0285">Flavoprotein</keyword>
<organism evidence="6">
    <name type="scientific">metagenome</name>
    <dbReference type="NCBI Taxonomy" id="256318"/>
    <lineage>
        <taxon>unclassified sequences</taxon>
        <taxon>metagenomes</taxon>
    </lineage>
</organism>
<name>A0A380TD06_9ZZZZ</name>
<dbReference type="PRINTS" id="PR00411">
    <property type="entry name" value="PNDRDTASEI"/>
</dbReference>
<evidence type="ECO:0000256" key="3">
    <source>
        <dbReference type="ARBA" id="ARBA00022827"/>
    </source>
</evidence>
<dbReference type="InterPro" id="IPR036188">
    <property type="entry name" value="FAD/NAD-bd_sf"/>
</dbReference>
<evidence type="ECO:0000259" key="5">
    <source>
        <dbReference type="Pfam" id="PF18267"/>
    </source>
</evidence>
<dbReference type="PRINTS" id="PR00368">
    <property type="entry name" value="FADPNR"/>
</dbReference>
<dbReference type="Pfam" id="PF18267">
    <property type="entry name" value="Rubredoxin_C"/>
    <property type="match status" value="1"/>
</dbReference>
<feature type="domain" description="FAD/NAD(P)-binding" evidence="4">
    <location>
        <begin position="16"/>
        <end position="305"/>
    </location>
</feature>
<dbReference type="GO" id="GO:0016491">
    <property type="term" value="F:oxidoreductase activity"/>
    <property type="evidence" value="ECO:0007669"/>
    <property type="project" value="InterPro"/>
</dbReference>
<gene>
    <name evidence="6" type="ORF">DF3PB_2290006</name>
</gene>
<dbReference type="EMBL" id="UIDG01000145">
    <property type="protein sequence ID" value="SUS05996.1"/>
    <property type="molecule type" value="Genomic_DNA"/>
</dbReference>
<dbReference type="AlphaFoldDB" id="A0A380TD06"/>
<dbReference type="InterPro" id="IPR016156">
    <property type="entry name" value="FAD/NAD-linked_Rdtase_dimer_sf"/>
</dbReference>
<accession>A0A380TD06</accession>
<dbReference type="PANTHER" id="PTHR43429:SF3">
    <property type="entry name" value="NITRITE REDUCTASE [NAD(P)H]"/>
    <property type="match status" value="1"/>
</dbReference>
<dbReference type="Gene3D" id="3.50.50.60">
    <property type="entry name" value="FAD/NAD(P)-binding domain"/>
    <property type="match status" value="2"/>
</dbReference>
<comment type="cofactor">
    <cofactor evidence="1">
        <name>FAD</name>
        <dbReference type="ChEBI" id="CHEBI:57692"/>
    </cofactor>
</comment>
<dbReference type="InterPro" id="IPR041575">
    <property type="entry name" value="Rubredoxin_C"/>
</dbReference>
<evidence type="ECO:0000259" key="4">
    <source>
        <dbReference type="Pfam" id="PF07992"/>
    </source>
</evidence>
<dbReference type="Pfam" id="PF07992">
    <property type="entry name" value="Pyr_redox_2"/>
    <property type="match status" value="1"/>
</dbReference>
<proteinExistence type="predicted"/>
<feature type="domain" description="NADH-rubredoxin oxidoreductase C-terminal" evidence="5">
    <location>
        <begin position="327"/>
        <end position="398"/>
    </location>
</feature>
<dbReference type="InterPro" id="IPR050260">
    <property type="entry name" value="FAD-bd_OxRdtase"/>
</dbReference>
<dbReference type="SUPFAM" id="SSF51905">
    <property type="entry name" value="FAD/NAD(P)-binding domain"/>
    <property type="match status" value="2"/>
</dbReference>
<evidence type="ECO:0000313" key="6">
    <source>
        <dbReference type="EMBL" id="SUS05996.1"/>
    </source>
</evidence>
<keyword evidence="3" id="KW-0274">FAD</keyword>
<dbReference type="InterPro" id="IPR023753">
    <property type="entry name" value="FAD/NAD-binding_dom"/>
</dbReference>
<protein>
    <submittedName>
        <fullName evidence="6">FAD-dependent pyridine nucleotide-disulfide oxidoreductase</fullName>
    </submittedName>
</protein>
<evidence type="ECO:0000256" key="1">
    <source>
        <dbReference type="ARBA" id="ARBA00001974"/>
    </source>
</evidence>
<sequence>MQTDPETAPTDPHREHLVVVGNGMAGLRLVEEIVQRAPGRYAITIVGKEPQPAYNRVLLSSLLAGEIGEDDIRLRDRRWYADHGIELITGDAATGLDTGARTLMLASGKRLSFDRAVLATGSNPIRPPVPGSELRGVLTFRDLADIAAMRRLATAGERAIVIGGGLLGIEAAYGLARAGIGVTLLHLMDRLMERQLDPRAATLLRQAIEAKGIEVVLQAETAAIVGDGKADGVLLKDGRRIDGGLVVFAIGIRPEAELAREAGLACNRGIIVDDTLATSAPGIFAIGECAEHRGQCYGLVEPAYAQARVLAQALLGEEAGYNGTVLATNLKVSGVPVFSAGDFLGGDGCEEIILSDPGRSTYKKLVIRRIGGSQQLAGVVLFGDTADGLWYLEMIRTGTAIDRMRGDLIFGRDFVGSAA</sequence>
<dbReference type="Gene3D" id="3.30.390.30">
    <property type="match status" value="1"/>
</dbReference>